<keyword evidence="8" id="KW-1185">Reference proteome</keyword>
<dbReference type="SUPFAM" id="SSF53474">
    <property type="entry name" value="alpha/beta-Hydrolases"/>
    <property type="match status" value="2"/>
</dbReference>
<keyword evidence="5" id="KW-0325">Glycoprotein</keyword>
<evidence type="ECO:0000256" key="4">
    <source>
        <dbReference type="ARBA" id="ARBA00022801"/>
    </source>
</evidence>
<dbReference type="PANTHER" id="PTHR11010:SF117">
    <property type="entry name" value="SERINE PROTEASE 16"/>
    <property type="match status" value="1"/>
</dbReference>
<evidence type="ECO:0000256" key="2">
    <source>
        <dbReference type="ARBA" id="ARBA00022670"/>
    </source>
</evidence>
<keyword evidence="3 6" id="KW-0732">Signal</keyword>
<comment type="similarity">
    <text evidence="1">Belongs to the peptidase S28 family.</text>
</comment>
<feature type="chain" id="PRO_5035750261" description="Peptidase" evidence="6">
    <location>
        <begin position="19"/>
        <end position="1548"/>
    </location>
</feature>
<reference evidence="8" key="1">
    <citation type="journal article" date="2008" name="Nat. Genet.">
        <title>The Pristionchus pacificus genome provides a unique perspective on nematode lifestyle and parasitism.</title>
        <authorList>
            <person name="Dieterich C."/>
            <person name="Clifton S.W."/>
            <person name="Schuster L.N."/>
            <person name="Chinwalla A."/>
            <person name="Delehaunty K."/>
            <person name="Dinkelacker I."/>
            <person name="Fulton L."/>
            <person name="Fulton R."/>
            <person name="Godfrey J."/>
            <person name="Minx P."/>
            <person name="Mitreva M."/>
            <person name="Roeseler W."/>
            <person name="Tian H."/>
            <person name="Witte H."/>
            <person name="Yang S.P."/>
            <person name="Wilson R.K."/>
            <person name="Sommer R.J."/>
        </authorList>
    </citation>
    <scope>NUCLEOTIDE SEQUENCE [LARGE SCALE GENOMIC DNA]</scope>
    <source>
        <strain evidence="8">PS312</strain>
    </source>
</reference>
<dbReference type="GO" id="GO:0006508">
    <property type="term" value="P:proteolysis"/>
    <property type="evidence" value="ECO:0007669"/>
    <property type="project" value="UniProtKB-KW"/>
</dbReference>
<proteinExistence type="inferred from homology"/>
<dbReference type="FunFam" id="3.40.50.1820:FF:000200">
    <property type="entry name" value="Serine protease 16"/>
    <property type="match status" value="1"/>
</dbReference>
<evidence type="ECO:0000256" key="5">
    <source>
        <dbReference type="ARBA" id="ARBA00023180"/>
    </source>
</evidence>
<dbReference type="Proteomes" id="UP000005239">
    <property type="component" value="Unassembled WGS sequence"/>
</dbReference>
<name>A0A8R1YW05_PRIPA</name>
<dbReference type="FunFam" id="3.40.50.1820:FF:000745">
    <property type="entry name" value="Serine protease K12H4.7-related protein"/>
    <property type="match status" value="1"/>
</dbReference>
<evidence type="ECO:0000313" key="7">
    <source>
        <dbReference type="EnsemblMetazoa" id="PPA39286.1"/>
    </source>
</evidence>
<evidence type="ECO:0008006" key="9">
    <source>
        <dbReference type="Google" id="ProtNLM"/>
    </source>
</evidence>
<dbReference type="PANTHER" id="PTHR11010">
    <property type="entry name" value="PROTEASE S28 PRO-X CARBOXYPEPTIDASE-RELATED"/>
    <property type="match status" value="1"/>
</dbReference>
<gene>
    <name evidence="7" type="primary">WBGene00277655</name>
</gene>
<dbReference type="EnsemblMetazoa" id="PPA39286.1">
    <property type="protein sequence ID" value="PPA39286.1"/>
    <property type="gene ID" value="WBGene00277655"/>
</dbReference>
<feature type="signal peptide" evidence="6">
    <location>
        <begin position="1"/>
        <end position="18"/>
    </location>
</feature>
<evidence type="ECO:0000256" key="6">
    <source>
        <dbReference type="SAM" id="SignalP"/>
    </source>
</evidence>
<sequence>MIGMNLLAIAALLTVALAIPSMFSGRPKGGFTSHLFNNAKMDVLPSRTSGSKWLTQIQDHFDSSNTKTWKQQYFFNYEFANEDSNVNILFIAGEQNAGLQFVKGDNSYVHYASQLNASLYALEHRYYGDSHPTEDLSVENLKYLTSRQAIEDIAEFIRQKNEEKKEEQKWIVVGGSYAGALSAWSRLIHPELIVGSLSSSAPLLAQMDFYGYLQTVEEDLKKIGGPCHDQLGDALTEVGNLLQTPEGRQKLTALFLLRPRFSDFNDITNNDINYDPVKALKTVNPYLTMNINFTDTVLELSGVGFEGDTSSRLWLYQTCNEFGFFHSSDRGTSVFGQTQPSNSFIEYCDQIFGIDADQIQKNVEATNQFYGERDYYAGTNVIFSHGTQDPWSFLTKKNDPKHWSVVIVEVEGGAHASDIGLSCTIADDYCSDNMKQIQTLTLENMKRWIDPIFSVPDRVEITDNIGKRPQLFDPNFDPYLQTNEKAADSTKLRAKRSTHSPKFPSKIVFTKWNKFTGKGRKVLLPPPVSEAIEILESAGNDWIEQTWDHFNPNEERTFKQQWFYNYQYGSVDGPNFLMIGGEGPEDIYWVSNEKLSWMTYAKEVGANVFLLEHRYYGQSKLGTQQVKQKLTGPWITFGGSYPGALAAWSRQWFPELILGAVGSSGPLLAKNDFYEYLEVVEDVINRQSDKCFERTADAFNSLHKLSQDPEGRAVIQHKFVLWPEWNSDSNETIDPLDMNEVFSALYGMYQGTVQYNDVGWQDVANLCSFFEDDKYEDSLDALSALRNFTYGDDVILSSFDIDVQYLAQLKNFVDGHDPSYSDDELADTQALLLGVLWTWQTCNEFGYYKTTDYGDGIFGTPVPINFFIIMCERVFGLGMDDIEKGISKSNYQYGGRNRFNTTNVVLPNGDADPWHALSILERGDLDESVVPIVIKGTSHCADMYGETKSDPPQLIQARKTILDNIQKWLASNPSPTAESLSSTTEATAILETKTTGVTKANTQTSKGTSTVSPTTSVASTPILFFLSLYSISCDDSGKNYFTQKLDYFDEINNNTWQHRHFYNLHYATPESNVNILALAGEMGANLSMITGAENCLLYSRPTEGTSIDNLKYLTSGQAIEDIAEFIRQKNKEKNLDQKWIVVGGGYAGYLEALDNDFAQIGGLCYKQISEGLNEATQMFESPEGRNLSTIFQVKPAFSDYDVSENDITVFYSHVIRFTSKGDRYKALLALRDINPYLHVTVTFNYSSNLEKFGKTNYGNNDLFEISVEDIQRNVDSTNKQYGGRDYFTGTNVIFTHGTIDPWTPLTKPNDPKHWSVIIAEIEVEITDNVGKRPQLFNPVVIQENTSIEKLIHAISIRREYARNYVSLSVTESSIEQSWDHFNAKKSVGANVFLLEHRYYGERKLGTNDLQYLTSSQMIYDVATFIQKQKVKFNRTVPWISYGSSYGAVASSSPMLLKNDFFGFITSLPIYFYFTEYLHIVEEVIGNQSQFCLDRIADSFDVLRKQSMDVNGRMAIEEKFNAVPQWEKDEVVSTLDMNTLFFNLYYIFM</sequence>
<dbReference type="InterPro" id="IPR029058">
    <property type="entry name" value="AB_hydrolase_fold"/>
</dbReference>
<dbReference type="Pfam" id="PF05577">
    <property type="entry name" value="Peptidase_S28"/>
    <property type="match status" value="7"/>
</dbReference>
<evidence type="ECO:0000256" key="3">
    <source>
        <dbReference type="ARBA" id="ARBA00022729"/>
    </source>
</evidence>
<evidence type="ECO:0000256" key="1">
    <source>
        <dbReference type="ARBA" id="ARBA00011079"/>
    </source>
</evidence>
<dbReference type="GO" id="GO:0070008">
    <property type="term" value="F:serine-type exopeptidase activity"/>
    <property type="evidence" value="ECO:0007669"/>
    <property type="project" value="InterPro"/>
</dbReference>
<dbReference type="GO" id="GO:0008239">
    <property type="term" value="F:dipeptidyl-peptidase activity"/>
    <property type="evidence" value="ECO:0000318"/>
    <property type="project" value="GO_Central"/>
</dbReference>
<evidence type="ECO:0000313" key="8">
    <source>
        <dbReference type="Proteomes" id="UP000005239"/>
    </source>
</evidence>
<accession>A0A8R1YW05</accession>
<protein>
    <recommendedName>
        <fullName evidence="9">Peptidase</fullName>
    </recommendedName>
</protein>
<organism evidence="7 8">
    <name type="scientific">Pristionchus pacificus</name>
    <name type="common">Parasitic nematode worm</name>
    <dbReference type="NCBI Taxonomy" id="54126"/>
    <lineage>
        <taxon>Eukaryota</taxon>
        <taxon>Metazoa</taxon>
        <taxon>Ecdysozoa</taxon>
        <taxon>Nematoda</taxon>
        <taxon>Chromadorea</taxon>
        <taxon>Rhabditida</taxon>
        <taxon>Rhabditina</taxon>
        <taxon>Diplogasteromorpha</taxon>
        <taxon>Diplogasteroidea</taxon>
        <taxon>Neodiplogasteridae</taxon>
        <taxon>Pristionchus</taxon>
    </lineage>
</organism>
<dbReference type="InterPro" id="IPR008758">
    <property type="entry name" value="Peptidase_S28"/>
</dbReference>
<keyword evidence="4" id="KW-0378">Hydrolase</keyword>
<dbReference type="Gene3D" id="3.40.50.1820">
    <property type="entry name" value="alpha/beta hydrolase"/>
    <property type="match status" value="7"/>
</dbReference>
<reference evidence="7" key="2">
    <citation type="submission" date="2022-06" db="UniProtKB">
        <authorList>
            <consortium name="EnsemblMetazoa"/>
        </authorList>
    </citation>
    <scope>IDENTIFICATION</scope>
    <source>
        <strain evidence="7">PS312</strain>
    </source>
</reference>
<keyword evidence="2" id="KW-0645">Protease</keyword>